<evidence type="ECO:0000256" key="1">
    <source>
        <dbReference type="ARBA" id="ARBA00000085"/>
    </source>
</evidence>
<dbReference type="Gene3D" id="3.30.450.20">
    <property type="entry name" value="PAS domain"/>
    <property type="match status" value="1"/>
</dbReference>
<dbReference type="Proteomes" id="UP000655751">
    <property type="component" value="Unassembled WGS sequence"/>
</dbReference>
<gene>
    <name evidence="7" type="ORF">IT779_15690</name>
</gene>
<name>A0A931IBZ9_9NOCA</name>
<dbReference type="EC" id="2.7.13.3" evidence="2"/>
<evidence type="ECO:0000313" key="8">
    <source>
        <dbReference type="Proteomes" id="UP000655751"/>
    </source>
</evidence>
<evidence type="ECO:0000256" key="5">
    <source>
        <dbReference type="ARBA" id="ARBA00022777"/>
    </source>
</evidence>
<sequence length="240" mass="26258">MVSDSLCGSGSGCPVWFRPVRIDGVIDKQATEAGVEPGVGQRAGRFWFRFADQRWQWSDEVAILHGYVPGRVDPTTELLLAHKHPADRAEVADTLARVVQTGAPFSSRHRIIDAAGLTRHVLVVGDRWCDEEGVVIGTTGYYVDVTETLAAERAEVVDEQLPVLVAARAAIEQAKGALMLVYGIGAEQAFGVLAWRSQETNVRVRVLAEKLVAAFAEFDGASAQTRTRFDHLLLTVHERP</sequence>
<dbReference type="InterPro" id="IPR035965">
    <property type="entry name" value="PAS-like_dom_sf"/>
</dbReference>
<dbReference type="Pfam" id="PF08447">
    <property type="entry name" value="PAS_3"/>
    <property type="match status" value="1"/>
</dbReference>
<dbReference type="InterPro" id="IPR005561">
    <property type="entry name" value="ANTAR"/>
</dbReference>
<dbReference type="PANTHER" id="PTHR43304">
    <property type="entry name" value="PHYTOCHROME-LIKE PROTEIN CPH1"/>
    <property type="match status" value="1"/>
</dbReference>
<dbReference type="PROSITE" id="PS50921">
    <property type="entry name" value="ANTAR"/>
    <property type="match status" value="1"/>
</dbReference>
<evidence type="ECO:0000256" key="4">
    <source>
        <dbReference type="ARBA" id="ARBA00022679"/>
    </source>
</evidence>
<evidence type="ECO:0000259" key="6">
    <source>
        <dbReference type="PROSITE" id="PS50921"/>
    </source>
</evidence>
<dbReference type="EMBL" id="JADMLG010000005">
    <property type="protein sequence ID" value="MBH0777718.1"/>
    <property type="molecule type" value="Genomic_DNA"/>
</dbReference>
<dbReference type="SMART" id="SM01012">
    <property type="entry name" value="ANTAR"/>
    <property type="match status" value="1"/>
</dbReference>
<dbReference type="GO" id="GO:0003723">
    <property type="term" value="F:RNA binding"/>
    <property type="evidence" value="ECO:0007669"/>
    <property type="project" value="InterPro"/>
</dbReference>
<keyword evidence="4" id="KW-0808">Transferase</keyword>
<comment type="catalytic activity">
    <reaction evidence="1">
        <text>ATP + protein L-histidine = ADP + protein N-phospho-L-histidine.</text>
        <dbReference type="EC" id="2.7.13.3"/>
    </reaction>
</comment>
<keyword evidence="3" id="KW-0597">Phosphoprotein</keyword>
<dbReference type="SUPFAM" id="SSF55785">
    <property type="entry name" value="PYP-like sensor domain (PAS domain)"/>
    <property type="match status" value="1"/>
</dbReference>
<dbReference type="InterPro" id="IPR013655">
    <property type="entry name" value="PAS_fold_3"/>
</dbReference>
<evidence type="ECO:0000256" key="2">
    <source>
        <dbReference type="ARBA" id="ARBA00012438"/>
    </source>
</evidence>
<proteinExistence type="predicted"/>
<evidence type="ECO:0000313" key="7">
    <source>
        <dbReference type="EMBL" id="MBH0777718.1"/>
    </source>
</evidence>
<accession>A0A931IBZ9</accession>
<evidence type="ECO:0000256" key="3">
    <source>
        <dbReference type="ARBA" id="ARBA00022553"/>
    </source>
</evidence>
<dbReference type="CDD" id="cd00130">
    <property type="entry name" value="PAS"/>
    <property type="match status" value="1"/>
</dbReference>
<dbReference type="PANTHER" id="PTHR43304:SF1">
    <property type="entry name" value="PAC DOMAIN-CONTAINING PROTEIN"/>
    <property type="match status" value="1"/>
</dbReference>
<protein>
    <recommendedName>
        <fullName evidence="2">histidine kinase</fullName>
        <ecNumber evidence="2">2.7.13.3</ecNumber>
    </recommendedName>
</protein>
<dbReference type="GO" id="GO:0004673">
    <property type="term" value="F:protein histidine kinase activity"/>
    <property type="evidence" value="ECO:0007669"/>
    <property type="project" value="UniProtKB-EC"/>
</dbReference>
<dbReference type="Gene3D" id="1.10.10.10">
    <property type="entry name" value="Winged helix-like DNA-binding domain superfamily/Winged helix DNA-binding domain"/>
    <property type="match status" value="1"/>
</dbReference>
<dbReference type="InterPro" id="IPR036388">
    <property type="entry name" value="WH-like_DNA-bd_sf"/>
</dbReference>
<dbReference type="InterPro" id="IPR052162">
    <property type="entry name" value="Sensor_kinase/Photoreceptor"/>
</dbReference>
<keyword evidence="8" id="KW-1185">Reference proteome</keyword>
<dbReference type="AlphaFoldDB" id="A0A931IBZ9"/>
<comment type="caution">
    <text evidence="7">The sequence shown here is derived from an EMBL/GenBank/DDBJ whole genome shotgun (WGS) entry which is preliminary data.</text>
</comment>
<dbReference type="InterPro" id="IPR000014">
    <property type="entry name" value="PAS"/>
</dbReference>
<organism evidence="7 8">
    <name type="scientific">Nocardia bovistercoris</name>
    <dbReference type="NCBI Taxonomy" id="2785916"/>
    <lineage>
        <taxon>Bacteria</taxon>
        <taxon>Bacillati</taxon>
        <taxon>Actinomycetota</taxon>
        <taxon>Actinomycetes</taxon>
        <taxon>Mycobacteriales</taxon>
        <taxon>Nocardiaceae</taxon>
        <taxon>Nocardia</taxon>
    </lineage>
</organism>
<keyword evidence="5" id="KW-0418">Kinase</keyword>
<reference evidence="7" key="1">
    <citation type="submission" date="2020-11" db="EMBL/GenBank/DDBJ databases">
        <title>Nocardia NEAU-351.nov., a novel actinomycete isolated from the cow dung.</title>
        <authorList>
            <person name="Zhang X."/>
        </authorList>
    </citation>
    <scope>NUCLEOTIDE SEQUENCE</scope>
    <source>
        <strain evidence="7">NEAU-351</strain>
    </source>
</reference>
<feature type="domain" description="ANTAR" evidence="6">
    <location>
        <begin position="151"/>
        <end position="212"/>
    </location>
</feature>
<dbReference type="Pfam" id="PF03861">
    <property type="entry name" value="ANTAR"/>
    <property type="match status" value="1"/>
</dbReference>